<gene>
    <name evidence="13" type="primary">merA1_2</name>
    <name evidence="13" type="ORF">Lery_1299</name>
</gene>
<evidence type="ECO:0000256" key="7">
    <source>
        <dbReference type="ARBA" id="ARBA00023284"/>
    </source>
</evidence>
<dbReference type="OrthoDB" id="9800167at2"/>
<reference evidence="13 14" key="1">
    <citation type="submission" date="2015-11" db="EMBL/GenBank/DDBJ databases">
        <title>Genomic analysis of 38 Legionella species identifies large and diverse effector repertoires.</title>
        <authorList>
            <person name="Burstein D."/>
            <person name="Amaro F."/>
            <person name="Zusman T."/>
            <person name="Lifshitz Z."/>
            <person name="Cohen O."/>
            <person name="Gilbert J.A."/>
            <person name="Pupko T."/>
            <person name="Shuman H.A."/>
            <person name="Segal G."/>
        </authorList>
    </citation>
    <scope>NUCLEOTIDE SEQUENCE [LARGE SCALE GENOMIC DNA]</scope>
    <source>
        <strain evidence="13 14">SE-32A-C8</strain>
    </source>
</reference>
<evidence type="ECO:0000313" key="13">
    <source>
        <dbReference type="EMBL" id="KTC98245.1"/>
    </source>
</evidence>
<dbReference type="PRINTS" id="PR00368">
    <property type="entry name" value="FADPNR"/>
</dbReference>
<accession>A0A0W0TS71</accession>
<feature type="domain" description="Pyridine nucleotide-disulphide oxidoreductase dimerisation" evidence="11">
    <location>
        <begin position="344"/>
        <end position="447"/>
    </location>
</feature>
<dbReference type="PROSITE" id="PS00076">
    <property type="entry name" value="PYRIDINE_REDOX_1"/>
    <property type="match status" value="1"/>
</dbReference>
<dbReference type="EMBL" id="LNYA01000023">
    <property type="protein sequence ID" value="KTC98245.1"/>
    <property type="molecule type" value="Genomic_DNA"/>
</dbReference>
<feature type="binding site" evidence="8">
    <location>
        <position position="309"/>
    </location>
    <ligand>
        <name>FAD</name>
        <dbReference type="ChEBI" id="CHEBI:57692"/>
    </ligand>
</feature>
<dbReference type="PATRIC" id="fig|448.7.peg.1359"/>
<dbReference type="Pfam" id="PF07992">
    <property type="entry name" value="Pyr_redox_2"/>
    <property type="match status" value="1"/>
</dbReference>
<dbReference type="RefSeq" id="WP_058526438.1">
    <property type="nucleotide sequence ID" value="NZ_CAAAHY010000010.1"/>
</dbReference>
<feature type="binding site" evidence="8">
    <location>
        <position position="52"/>
    </location>
    <ligand>
        <name>FAD</name>
        <dbReference type="ChEBI" id="CHEBI:57692"/>
    </ligand>
</feature>
<dbReference type="PRINTS" id="PR00411">
    <property type="entry name" value="PNDRDTASEI"/>
</dbReference>
<dbReference type="Gene3D" id="3.30.390.30">
    <property type="match status" value="1"/>
</dbReference>
<dbReference type="PIRSF" id="PIRSF000350">
    <property type="entry name" value="Mercury_reductase_MerA"/>
    <property type="match status" value="1"/>
</dbReference>
<evidence type="ECO:0000259" key="12">
    <source>
        <dbReference type="Pfam" id="PF07992"/>
    </source>
</evidence>
<comment type="cofactor">
    <cofactor evidence="8">
        <name>FAD</name>
        <dbReference type="ChEBI" id="CHEBI:57692"/>
    </cofactor>
    <text evidence="8">Binds 1 FAD per subunit.</text>
</comment>
<feature type="binding site" evidence="8">
    <location>
        <position position="269"/>
    </location>
    <ligand>
        <name>NAD(+)</name>
        <dbReference type="ChEBI" id="CHEBI:57540"/>
    </ligand>
</feature>
<evidence type="ECO:0000256" key="10">
    <source>
        <dbReference type="RuleBase" id="RU003691"/>
    </source>
</evidence>
<dbReference type="GO" id="GO:0003955">
    <property type="term" value="F:NAD(P)H dehydrogenase (quinone) activity"/>
    <property type="evidence" value="ECO:0007669"/>
    <property type="project" value="TreeGrafter"/>
</dbReference>
<dbReference type="PANTHER" id="PTHR43014:SF4">
    <property type="entry name" value="PYRIDINE NUCLEOTIDE-DISULFIDE OXIDOREDUCTASE RCLA-RELATED"/>
    <property type="match status" value="1"/>
</dbReference>
<comment type="similarity">
    <text evidence="1 10">Belongs to the class-I pyridine nucleotide-disulfide oxidoreductase family.</text>
</comment>
<dbReference type="STRING" id="448.Lery_1299"/>
<dbReference type="Proteomes" id="UP000054773">
    <property type="component" value="Unassembled WGS sequence"/>
</dbReference>
<evidence type="ECO:0000259" key="11">
    <source>
        <dbReference type="Pfam" id="PF02852"/>
    </source>
</evidence>
<dbReference type="Pfam" id="PF02852">
    <property type="entry name" value="Pyr_redox_dim"/>
    <property type="match status" value="1"/>
</dbReference>
<keyword evidence="7 10" id="KW-0676">Redox-active center</keyword>
<evidence type="ECO:0000256" key="8">
    <source>
        <dbReference type="PIRSR" id="PIRSR000350-3"/>
    </source>
</evidence>
<dbReference type="InterPro" id="IPR012999">
    <property type="entry name" value="Pyr_OxRdtase_I_AS"/>
</dbReference>
<dbReference type="PANTHER" id="PTHR43014">
    <property type="entry name" value="MERCURIC REDUCTASE"/>
    <property type="match status" value="1"/>
</dbReference>
<keyword evidence="14" id="KW-1185">Reference proteome</keyword>
<dbReference type="InterPro" id="IPR004099">
    <property type="entry name" value="Pyr_nucl-diS_OxRdtase_dimer"/>
</dbReference>
<comment type="caution">
    <text evidence="13">The sequence shown here is derived from an EMBL/GenBank/DDBJ whole genome shotgun (WGS) entry which is preliminary data.</text>
</comment>
<keyword evidence="5 10" id="KW-0560">Oxidoreductase</keyword>
<organism evidence="13 14">
    <name type="scientific">Legionella erythra</name>
    <dbReference type="NCBI Taxonomy" id="448"/>
    <lineage>
        <taxon>Bacteria</taxon>
        <taxon>Pseudomonadati</taxon>
        <taxon>Pseudomonadota</taxon>
        <taxon>Gammaproteobacteria</taxon>
        <taxon>Legionellales</taxon>
        <taxon>Legionellaceae</taxon>
        <taxon>Legionella</taxon>
    </lineage>
</organism>
<dbReference type="InterPro" id="IPR016156">
    <property type="entry name" value="FAD/NAD-linked_Rdtase_dimer_sf"/>
</dbReference>
<dbReference type="GO" id="GO:0016668">
    <property type="term" value="F:oxidoreductase activity, acting on a sulfur group of donors, NAD(P) as acceptor"/>
    <property type="evidence" value="ECO:0007669"/>
    <property type="project" value="InterPro"/>
</dbReference>
<dbReference type="InterPro" id="IPR036188">
    <property type="entry name" value="FAD/NAD-bd_sf"/>
</dbReference>
<evidence type="ECO:0000256" key="4">
    <source>
        <dbReference type="ARBA" id="ARBA00022857"/>
    </source>
</evidence>
<keyword evidence="4" id="KW-0521">NADP</keyword>
<feature type="binding site" evidence="8">
    <location>
        <begin position="180"/>
        <end position="187"/>
    </location>
    <ligand>
        <name>NAD(+)</name>
        <dbReference type="ChEBI" id="CHEBI:57540"/>
    </ligand>
</feature>
<evidence type="ECO:0000256" key="9">
    <source>
        <dbReference type="PIRSR" id="PIRSR000350-4"/>
    </source>
</evidence>
<dbReference type="SUPFAM" id="SSF55424">
    <property type="entry name" value="FAD/NAD-linked reductases, dimerisation (C-terminal) domain"/>
    <property type="match status" value="1"/>
</dbReference>
<feature type="binding site" evidence="8">
    <location>
        <position position="203"/>
    </location>
    <ligand>
        <name>NAD(+)</name>
        <dbReference type="ChEBI" id="CHEBI:57540"/>
    </ligand>
</feature>
<feature type="domain" description="FAD/NAD(P)-binding" evidence="12">
    <location>
        <begin position="8"/>
        <end position="324"/>
    </location>
</feature>
<evidence type="ECO:0000256" key="5">
    <source>
        <dbReference type="ARBA" id="ARBA00023002"/>
    </source>
</evidence>
<dbReference type="SUPFAM" id="SSF51905">
    <property type="entry name" value="FAD/NAD(P)-binding domain"/>
    <property type="match status" value="1"/>
</dbReference>
<dbReference type="Gene3D" id="3.50.50.60">
    <property type="entry name" value="FAD/NAD(P)-binding domain"/>
    <property type="match status" value="2"/>
</dbReference>
<evidence type="ECO:0000256" key="3">
    <source>
        <dbReference type="ARBA" id="ARBA00022827"/>
    </source>
</evidence>
<evidence type="ECO:0000256" key="1">
    <source>
        <dbReference type="ARBA" id="ARBA00007532"/>
    </source>
</evidence>
<evidence type="ECO:0000256" key="2">
    <source>
        <dbReference type="ARBA" id="ARBA00022630"/>
    </source>
</evidence>
<dbReference type="AlphaFoldDB" id="A0A0W0TS71"/>
<name>A0A0W0TS71_LEGER</name>
<keyword evidence="2 10" id="KW-0285">Flavoprotein</keyword>
<evidence type="ECO:0000313" key="14">
    <source>
        <dbReference type="Proteomes" id="UP000054773"/>
    </source>
</evidence>
<dbReference type="GO" id="GO:0050660">
    <property type="term" value="F:flavin adenine dinucleotide binding"/>
    <property type="evidence" value="ECO:0007669"/>
    <property type="project" value="TreeGrafter"/>
</dbReference>
<dbReference type="InterPro" id="IPR023753">
    <property type="entry name" value="FAD/NAD-binding_dom"/>
</dbReference>
<feature type="disulfide bond" description="Redox-active" evidence="9">
    <location>
        <begin position="43"/>
        <end position="48"/>
    </location>
</feature>
<protein>
    <submittedName>
        <fullName evidence="13">Mercuric reductase</fullName>
    </submittedName>
</protein>
<keyword evidence="8" id="KW-0520">NAD</keyword>
<sequence length="475" mass="52262">MNSLHCHTAIIGAGAAGLSLAAGLSQLGLSVILIERGLMGGDCLNYGCVPSKALLASAKNFWQARHSQALGLINFASPREQLDFHQVMQHVHQTIQTLAVHDSVERFESLGVKVIQAQARFVDKKTIQAGDYTIKARHVVIATGSSPAIPPIPGLDDVPYLTNETIFSLSQLPRHLLVIGGGPIGCELAQAFAMLGSHVSLLESDALLSRDDRECTAIVRTSMQETGVRLYEGAQINHIKKDADGIRLVAQHHEKSLELTGSHLLVAAGRQVRVDELGLDAARIRCHGQRIEVDKKLRTSNRCVFAIGDAAGGLQFTHVANDHASLVLKQIAFKLPAKQQEKAIPRVTYTHPELAQVGMSEREALQHPKQYRILQLDFKANDRAHTEGNTLGLLKVVVTRKGRILGASLCADNAGELIFPWIVAVRERRSLRLFTDTIMPYPTRNELSKRLANQFYAPKLFSPWVKKIVRLLSWF</sequence>
<dbReference type="InterPro" id="IPR001100">
    <property type="entry name" value="Pyr_nuc-diS_OxRdtase"/>
</dbReference>
<keyword evidence="8" id="KW-0547">Nucleotide-binding</keyword>
<keyword evidence="6" id="KW-1015">Disulfide bond</keyword>
<proteinExistence type="inferred from homology"/>
<keyword evidence="3 8" id="KW-0274">FAD</keyword>
<feature type="binding site" evidence="8">
    <location>
        <begin position="143"/>
        <end position="145"/>
    </location>
    <ligand>
        <name>FAD</name>
        <dbReference type="ChEBI" id="CHEBI:57692"/>
    </ligand>
</feature>
<evidence type="ECO:0000256" key="6">
    <source>
        <dbReference type="ARBA" id="ARBA00023157"/>
    </source>
</evidence>